<dbReference type="PANTHER" id="PTHR31339:SF9">
    <property type="entry name" value="PLASMIN AND FIBRONECTIN-BINDING PROTEIN A"/>
    <property type="match status" value="1"/>
</dbReference>
<evidence type="ECO:0000256" key="3">
    <source>
        <dbReference type="ARBA" id="ARBA00023295"/>
    </source>
</evidence>
<dbReference type="InterPro" id="IPR012334">
    <property type="entry name" value="Pectin_lyas_fold"/>
</dbReference>
<reference evidence="6" key="1">
    <citation type="submission" date="2022-09" db="EMBL/GenBank/DDBJ databases">
        <authorList>
            <person name="Yuan C."/>
            <person name="Ke Z."/>
        </authorList>
    </citation>
    <scope>NUCLEOTIDE SEQUENCE</scope>
    <source>
        <strain evidence="6">LB-8</strain>
    </source>
</reference>
<evidence type="ECO:0000256" key="1">
    <source>
        <dbReference type="ARBA" id="ARBA00008834"/>
    </source>
</evidence>
<protein>
    <submittedName>
        <fullName evidence="6">Glycoside hydrolase family 28 protein</fullName>
    </submittedName>
</protein>
<dbReference type="InterPro" id="IPR051801">
    <property type="entry name" value="GH28_Enzymes"/>
</dbReference>
<dbReference type="GO" id="GO:0004650">
    <property type="term" value="F:polygalacturonase activity"/>
    <property type="evidence" value="ECO:0007669"/>
    <property type="project" value="InterPro"/>
</dbReference>
<evidence type="ECO:0000256" key="4">
    <source>
        <dbReference type="RuleBase" id="RU361169"/>
    </source>
</evidence>
<dbReference type="SUPFAM" id="SSF51126">
    <property type="entry name" value="Pectin lyase-like"/>
    <property type="match status" value="1"/>
</dbReference>
<evidence type="ECO:0000256" key="5">
    <source>
        <dbReference type="SAM" id="SignalP"/>
    </source>
</evidence>
<evidence type="ECO:0000313" key="6">
    <source>
        <dbReference type="EMBL" id="MCU7552786.1"/>
    </source>
</evidence>
<dbReference type="InterPro" id="IPR000743">
    <property type="entry name" value="Glyco_hydro_28"/>
</dbReference>
<dbReference type="Pfam" id="PF00295">
    <property type="entry name" value="Glyco_hydro_28"/>
    <property type="match status" value="1"/>
</dbReference>
<dbReference type="GO" id="GO:0005975">
    <property type="term" value="P:carbohydrate metabolic process"/>
    <property type="evidence" value="ECO:0007669"/>
    <property type="project" value="InterPro"/>
</dbReference>
<keyword evidence="5" id="KW-0732">Signal</keyword>
<comment type="similarity">
    <text evidence="1 4">Belongs to the glycosyl hydrolase 28 family.</text>
</comment>
<name>A0A9X3BAH4_9BACT</name>
<dbReference type="RefSeq" id="WP_279300222.1">
    <property type="nucleotide sequence ID" value="NZ_JAOTIF010000047.1"/>
</dbReference>
<comment type="caution">
    <text evidence="6">The sequence shown here is derived from an EMBL/GenBank/DDBJ whole genome shotgun (WGS) entry which is preliminary data.</text>
</comment>
<dbReference type="AlphaFoldDB" id="A0A9X3BAH4"/>
<organism evidence="6 7">
    <name type="scientific">Paraflavisolibacter caeni</name>
    <dbReference type="NCBI Taxonomy" id="2982496"/>
    <lineage>
        <taxon>Bacteria</taxon>
        <taxon>Pseudomonadati</taxon>
        <taxon>Bacteroidota</taxon>
        <taxon>Chitinophagia</taxon>
        <taxon>Chitinophagales</taxon>
        <taxon>Chitinophagaceae</taxon>
        <taxon>Paraflavisolibacter</taxon>
    </lineage>
</organism>
<gene>
    <name evidence="6" type="ORF">OCK74_26950</name>
</gene>
<dbReference type="InterPro" id="IPR011050">
    <property type="entry name" value="Pectin_lyase_fold/virulence"/>
</dbReference>
<evidence type="ECO:0000313" key="7">
    <source>
        <dbReference type="Proteomes" id="UP001155483"/>
    </source>
</evidence>
<reference evidence="6" key="2">
    <citation type="submission" date="2023-04" db="EMBL/GenBank/DDBJ databases">
        <title>Paracnuella aquatica gen. nov., sp. nov., a member of the family Chitinophagaceae isolated from a hot spring.</title>
        <authorList>
            <person name="Wang C."/>
        </authorList>
    </citation>
    <scope>NUCLEOTIDE SEQUENCE</scope>
    <source>
        <strain evidence="6">LB-8</strain>
    </source>
</reference>
<keyword evidence="3 4" id="KW-0326">Glycosidase</keyword>
<proteinExistence type="inferred from homology"/>
<dbReference type="PANTHER" id="PTHR31339">
    <property type="entry name" value="PECTIN LYASE-RELATED"/>
    <property type="match status" value="1"/>
</dbReference>
<keyword evidence="7" id="KW-1185">Reference proteome</keyword>
<evidence type="ECO:0000256" key="2">
    <source>
        <dbReference type="ARBA" id="ARBA00022801"/>
    </source>
</evidence>
<feature type="signal peptide" evidence="5">
    <location>
        <begin position="1"/>
        <end position="23"/>
    </location>
</feature>
<dbReference type="Proteomes" id="UP001155483">
    <property type="component" value="Unassembled WGS sequence"/>
</dbReference>
<dbReference type="EMBL" id="JAOTIF010000047">
    <property type="protein sequence ID" value="MCU7552786.1"/>
    <property type="molecule type" value="Genomic_DNA"/>
</dbReference>
<dbReference type="SMART" id="SM00710">
    <property type="entry name" value="PbH1"/>
    <property type="match status" value="4"/>
</dbReference>
<accession>A0A9X3BAH4</accession>
<dbReference type="PROSITE" id="PS51257">
    <property type="entry name" value="PROKAR_LIPOPROTEIN"/>
    <property type="match status" value="1"/>
</dbReference>
<feature type="chain" id="PRO_5040992585" evidence="5">
    <location>
        <begin position="24"/>
        <end position="532"/>
    </location>
</feature>
<dbReference type="Gene3D" id="2.160.20.10">
    <property type="entry name" value="Single-stranded right-handed beta-helix, Pectin lyase-like"/>
    <property type="match status" value="1"/>
</dbReference>
<keyword evidence="2 4" id="KW-0378">Hydrolase</keyword>
<dbReference type="InterPro" id="IPR006626">
    <property type="entry name" value="PbH1"/>
</dbReference>
<sequence>MKRFIFLLPVAFLFACSVSKQKAATTVNSQVHIPVVSEVGALALPDEIAPVTAPFPMPQFKKPTFPSLSISIIEKGAKEGIKNTGMIQAAIDEVNRRGGGTVIVPAGKWNTGRISLKSNVNLHLAEGAELHFSGEVEDYRPAVFTRHEGIEVMSLGACIYAYQQENIALTGKGKLVGPSGGSIKKQMMTQDVVENVVPYNKPVSERVYEGYNGDFIFLPMFVSPTSCKNVYIEGITLEHTPFWNIVPVYCDGVIIRGITVNSVGVPRGDGIDIESSRNVLIEYSTLSCGDDCFTMKSGRDKDGVRVNKPTENVVVRYCLAREGHGGITVGSETAGMIRNLYVHDCVFDDTGVGIRFKTRRPRGGGGENLYYERIRMNLRDDAFNWDMLGGKQYVGDLAVRLPAREINSLTPVFKNIEARNIIVEKAKYFIKVKGIPESPLTNVLIEQADISCKNLFTAHDIKDITLRNLNIQSQDSLISILDGRNVIFEKVRFNVPGNAIVTDISGPLSQNIKFENSTPQKPKGWENTVWSR</sequence>